<dbReference type="Proteomes" id="UP000199548">
    <property type="component" value="Unassembled WGS sequence"/>
</dbReference>
<dbReference type="InterPro" id="IPR016181">
    <property type="entry name" value="Acyl_CoA_acyltransferase"/>
</dbReference>
<proteinExistence type="predicted"/>
<dbReference type="OrthoDB" id="1178186at2"/>
<dbReference type="CDD" id="cd04301">
    <property type="entry name" value="NAT_SF"/>
    <property type="match status" value="1"/>
</dbReference>
<dbReference type="RefSeq" id="WP_091015463.1">
    <property type="nucleotide sequence ID" value="NZ_CP041743.1"/>
</dbReference>
<name>A0A1I3QEM5_9BURK</name>
<evidence type="ECO:0000313" key="3">
    <source>
        <dbReference type="Proteomes" id="UP000199548"/>
    </source>
</evidence>
<keyword evidence="2" id="KW-0808">Transferase</keyword>
<dbReference type="PROSITE" id="PS51186">
    <property type="entry name" value="GNAT"/>
    <property type="match status" value="1"/>
</dbReference>
<sequence>MSFDRSLFSIRSVSAERVFPLRSTILLDGNTEASHFRGDDEASTLHLAVYDQDAIVAVATVCQEAFPGSPGDTAWRLRGVAVEPKWQGYGLGRLMIKLCIDHAQHKGGRLVWCTARESALGFYDSIGFASSSPPFTLPSRAGVLFYEMHYVLPGKPAPDVE</sequence>
<gene>
    <name evidence="2" type="ORF">SAMN05192543_106309</name>
</gene>
<evidence type="ECO:0000259" key="1">
    <source>
        <dbReference type="PROSITE" id="PS51186"/>
    </source>
</evidence>
<protein>
    <submittedName>
        <fullName evidence="2">Acetyltransferase (GNAT) domain-containing protein</fullName>
    </submittedName>
</protein>
<accession>A0A1I3QEM5</accession>
<feature type="domain" description="N-acetyltransferase" evidence="1">
    <location>
        <begin position="8"/>
        <end position="153"/>
    </location>
</feature>
<dbReference type="AlphaFoldDB" id="A0A1I3QEM5"/>
<dbReference type="SUPFAM" id="SSF55729">
    <property type="entry name" value="Acyl-CoA N-acyltransferases (Nat)"/>
    <property type="match status" value="1"/>
</dbReference>
<dbReference type="EMBL" id="FOQU01000006">
    <property type="protein sequence ID" value="SFJ31566.1"/>
    <property type="molecule type" value="Genomic_DNA"/>
</dbReference>
<evidence type="ECO:0000313" key="2">
    <source>
        <dbReference type="EMBL" id="SFJ31566.1"/>
    </source>
</evidence>
<dbReference type="Pfam" id="PF13673">
    <property type="entry name" value="Acetyltransf_10"/>
    <property type="match status" value="1"/>
</dbReference>
<reference evidence="2 3" key="1">
    <citation type="submission" date="2016-10" db="EMBL/GenBank/DDBJ databases">
        <authorList>
            <person name="de Groot N.N."/>
        </authorList>
    </citation>
    <scope>NUCLEOTIDE SEQUENCE [LARGE SCALE GENOMIC DNA]</scope>
    <source>
        <strain evidence="2 3">LMG 23650</strain>
    </source>
</reference>
<dbReference type="STRING" id="420953.SAMN05192543_106309"/>
<organism evidence="2 3">
    <name type="scientific">Paraburkholderia megapolitana</name>
    <dbReference type="NCBI Taxonomy" id="420953"/>
    <lineage>
        <taxon>Bacteria</taxon>
        <taxon>Pseudomonadati</taxon>
        <taxon>Pseudomonadota</taxon>
        <taxon>Betaproteobacteria</taxon>
        <taxon>Burkholderiales</taxon>
        <taxon>Burkholderiaceae</taxon>
        <taxon>Paraburkholderia</taxon>
    </lineage>
</organism>
<dbReference type="InterPro" id="IPR000182">
    <property type="entry name" value="GNAT_dom"/>
</dbReference>
<dbReference type="Gene3D" id="3.40.630.30">
    <property type="match status" value="1"/>
</dbReference>
<dbReference type="GO" id="GO:0016747">
    <property type="term" value="F:acyltransferase activity, transferring groups other than amino-acyl groups"/>
    <property type="evidence" value="ECO:0007669"/>
    <property type="project" value="InterPro"/>
</dbReference>
<keyword evidence="3" id="KW-1185">Reference proteome</keyword>